<evidence type="ECO:0000313" key="1">
    <source>
        <dbReference type="EMBL" id="KAI3753125.1"/>
    </source>
</evidence>
<accession>A0ACB9E350</accession>
<dbReference type="Proteomes" id="UP001055811">
    <property type="component" value="Linkage Group LG04"/>
</dbReference>
<name>A0ACB9E350_CICIN</name>
<keyword evidence="2" id="KW-1185">Reference proteome</keyword>
<proteinExistence type="predicted"/>
<comment type="caution">
    <text evidence="1">The sequence shown here is derived from an EMBL/GenBank/DDBJ whole genome shotgun (WGS) entry which is preliminary data.</text>
</comment>
<dbReference type="EMBL" id="CM042012">
    <property type="protein sequence ID" value="KAI3753125.1"/>
    <property type="molecule type" value="Genomic_DNA"/>
</dbReference>
<gene>
    <name evidence="1" type="ORF">L2E82_25170</name>
</gene>
<sequence>MNNEKISGAHWCSFPAQSFLILDRPWPIYDLPFSVVFGLESDSDLKPDGRRNRSFVISRFRLLIASFRISGETEEDAIVGNHEASQLLPTNPYSAIKADAEMLVCWN</sequence>
<protein>
    <submittedName>
        <fullName evidence="1">Uncharacterized protein</fullName>
    </submittedName>
</protein>
<organism evidence="1 2">
    <name type="scientific">Cichorium intybus</name>
    <name type="common">Chicory</name>
    <dbReference type="NCBI Taxonomy" id="13427"/>
    <lineage>
        <taxon>Eukaryota</taxon>
        <taxon>Viridiplantae</taxon>
        <taxon>Streptophyta</taxon>
        <taxon>Embryophyta</taxon>
        <taxon>Tracheophyta</taxon>
        <taxon>Spermatophyta</taxon>
        <taxon>Magnoliopsida</taxon>
        <taxon>eudicotyledons</taxon>
        <taxon>Gunneridae</taxon>
        <taxon>Pentapetalae</taxon>
        <taxon>asterids</taxon>
        <taxon>campanulids</taxon>
        <taxon>Asterales</taxon>
        <taxon>Asteraceae</taxon>
        <taxon>Cichorioideae</taxon>
        <taxon>Cichorieae</taxon>
        <taxon>Cichoriinae</taxon>
        <taxon>Cichorium</taxon>
    </lineage>
</organism>
<evidence type="ECO:0000313" key="2">
    <source>
        <dbReference type="Proteomes" id="UP001055811"/>
    </source>
</evidence>
<reference evidence="2" key="1">
    <citation type="journal article" date="2022" name="Mol. Ecol. Resour.">
        <title>The genomes of chicory, endive, great burdock and yacon provide insights into Asteraceae palaeo-polyploidization history and plant inulin production.</title>
        <authorList>
            <person name="Fan W."/>
            <person name="Wang S."/>
            <person name="Wang H."/>
            <person name="Wang A."/>
            <person name="Jiang F."/>
            <person name="Liu H."/>
            <person name="Zhao H."/>
            <person name="Xu D."/>
            <person name="Zhang Y."/>
        </authorList>
    </citation>
    <scope>NUCLEOTIDE SEQUENCE [LARGE SCALE GENOMIC DNA]</scope>
    <source>
        <strain evidence="2">cv. Punajuju</strain>
    </source>
</reference>
<reference evidence="1 2" key="2">
    <citation type="journal article" date="2022" name="Mol. Ecol. Resour.">
        <title>The genomes of chicory, endive, great burdock and yacon provide insights into Asteraceae paleo-polyploidization history and plant inulin production.</title>
        <authorList>
            <person name="Fan W."/>
            <person name="Wang S."/>
            <person name="Wang H."/>
            <person name="Wang A."/>
            <person name="Jiang F."/>
            <person name="Liu H."/>
            <person name="Zhao H."/>
            <person name="Xu D."/>
            <person name="Zhang Y."/>
        </authorList>
    </citation>
    <scope>NUCLEOTIDE SEQUENCE [LARGE SCALE GENOMIC DNA]</scope>
    <source>
        <strain evidence="2">cv. Punajuju</strain>
        <tissue evidence="1">Leaves</tissue>
    </source>
</reference>